<keyword evidence="12" id="KW-1185">Reference proteome</keyword>
<evidence type="ECO:0000313" key="12">
    <source>
        <dbReference type="Proteomes" id="UP001398420"/>
    </source>
</evidence>
<comment type="caution">
    <text evidence="11">The sequence shown here is derived from an EMBL/GenBank/DDBJ whole genome shotgun (WGS) entry which is preliminary data.</text>
</comment>
<keyword evidence="8 10" id="KW-1133">Transmembrane helix</keyword>
<evidence type="ECO:0000256" key="3">
    <source>
        <dbReference type="ARBA" id="ARBA00008281"/>
    </source>
</evidence>
<keyword evidence="11" id="KW-0969">Cilium</keyword>
<keyword evidence="5 10" id="KW-0145">Chemotaxis</keyword>
<evidence type="ECO:0000256" key="8">
    <source>
        <dbReference type="ARBA" id="ARBA00022989"/>
    </source>
</evidence>
<dbReference type="InterPro" id="IPR005503">
    <property type="entry name" value="FliL"/>
</dbReference>
<keyword evidence="11" id="KW-0282">Flagellum</keyword>
<comment type="function">
    <text evidence="1 10">Controls the rotational direction of flagella during chemotaxis.</text>
</comment>
<dbReference type="PANTHER" id="PTHR35091">
    <property type="entry name" value="FLAGELLAR PROTEIN FLIL"/>
    <property type="match status" value="1"/>
</dbReference>
<feature type="transmembrane region" description="Helical" evidence="10">
    <location>
        <begin position="6"/>
        <end position="28"/>
    </location>
</feature>
<accession>A0ABU9LI78</accession>
<evidence type="ECO:0000256" key="9">
    <source>
        <dbReference type="ARBA" id="ARBA00023136"/>
    </source>
</evidence>
<comment type="subcellular location">
    <subcellularLocation>
        <location evidence="2">Cell membrane</location>
        <topology evidence="2">Single-pass membrane protein</topology>
    </subcellularLocation>
</comment>
<evidence type="ECO:0000256" key="7">
    <source>
        <dbReference type="ARBA" id="ARBA00022779"/>
    </source>
</evidence>
<keyword evidence="11" id="KW-0966">Cell projection</keyword>
<comment type="similarity">
    <text evidence="3 10">Belongs to the FliL family.</text>
</comment>
<organism evidence="11 12">
    <name type="scientific">Kurthia gibsonii</name>
    <dbReference type="NCBI Taxonomy" id="33946"/>
    <lineage>
        <taxon>Bacteria</taxon>
        <taxon>Bacillati</taxon>
        <taxon>Bacillota</taxon>
        <taxon>Bacilli</taxon>
        <taxon>Bacillales</taxon>
        <taxon>Caryophanaceae</taxon>
        <taxon>Kurthia</taxon>
    </lineage>
</organism>
<evidence type="ECO:0000313" key="11">
    <source>
        <dbReference type="EMBL" id="MEL5987059.1"/>
    </source>
</evidence>
<evidence type="ECO:0000256" key="2">
    <source>
        <dbReference type="ARBA" id="ARBA00004162"/>
    </source>
</evidence>
<keyword evidence="6 10" id="KW-0812">Transmembrane</keyword>
<keyword evidence="7 10" id="KW-0283">Flagellar rotation</keyword>
<dbReference type="RefSeq" id="WP_068457502.1">
    <property type="nucleotide sequence ID" value="NZ_JAMWHJ010000002.1"/>
</dbReference>
<sequence length="143" mass="15737">MKKNKLLTIMLIILVSITLIGVVALVVVTQLSKDGGANAEPSIDEIIEQSVDVPEISTNLNDRRYVKLSLKIQTDSKEAAEELTKRDFQIKDILVEVLSDMSSKDLQGTKGKELLTNALKAKFNGLMQNGEVQKVYITSFAVS</sequence>
<gene>
    <name evidence="11" type="primary">fliL</name>
    <name evidence="11" type="ORF">AAF454_01320</name>
</gene>
<evidence type="ECO:0000256" key="6">
    <source>
        <dbReference type="ARBA" id="ARBA00022692"/>
    </source>
</evidence>
<dbReference type="NCBIfam" id="NF005826">
    <property type="entry name" value="PRK07718.1"/>
    <property type="match status" value="1"/>
</dbReference>
<name>A0ABU9LI78_9BACL</name>
<dbReference type="EMBL" id="JBCEWA010000001">
    <property type="protein sequence ID" value="MEL5987059.1"/>
    <property type="molecule type" value="Genomic_DNA"/>
</dbReference>
<dbReference type="Proteomes" id="UP001398420">
    <property type="component" value="Unassembled WGS sequence"/>
</dbReference>
<evidence type="ECO:0000256" key="5">
    <source>
        <dbReference type="ARBA" id="ARBA00022500"/>
    </source>
</evidence>
<protein>
    <recommendedName>
        <fullName evidence="10">Flagellar protein FliL</fullName>
    </recommendedName>
</protein>
<evidence type="ECO:0000256" key="10">
    <source>
        <dbReference type="RuleBase" id="RU364125"/>
    </source>
</evidence>
<dbReference type="Pfam" id="PF03748">
    <property type="entry name" value="FliL"/>
    <property type="match status" value="1"/>
</dbReference>
<dbReference type="PANTHER" id="PTHR35091:SF2">
    <property type="entry name" value="FLAGELLAR PROTEIN FLIL"/>
    <property type="match status" value="1"/>
</dbReference>
<reference evidence="11 12" key="1">
    <citation type="submission" date="2024-04" db="EMBL/GenBank/DDBJ databases">
        <authorList>
            <person name="Wu Y.S."/>
            <person name="Zhang L."/>
        </authorList>
    </citation>
    <scope>NUCLEOTIDE SEQUENCE [LARGE SCALE GENOMIC DNA]</scope>
    <source>
        <strain evidence="11 12">KG-01</strain>
    </source>
</reference>
<proteinExistence type="inferred from homology"/>
<keyword evidence="9 10" id="KW-0472">Membrane</keyword>
<evidence type="ECO:0000256" key="1">
    <source>
        <dbReference type="ARBA" id="ARBA00002254"/>
    </source>
</evidence>
<evidence type="ECO:0000256" key="4">
    <source>
        <dbReference type="ARBA" id="ARBA00022475"/>
    </source>
</evidence>
<keyword evidence="4 10" id="KW-1003">Cell membrane</keyword>